<dbReference type="PANTHER" id="PTHR43344">
    <property type="entry name" value="PHOSPHOSERINE PHOSPHATASE"/>
    <property type="match status" value="1"/>
</dbReference>
<dbReference type="EMBL" id="CP000544">
    <property type="protein sequence ID" value="ABM61662.1"/>
    <property type="molecule type" value="Genomic_DNA"/>
</dbReference>
<evidence type="ECO:0000313" key="12">
    <source>
        <dbReference type="Proteomes" id="UP000000647"/>
    </source>
</evidence>
<keyword evidence="12" id="KW-1185">Reference proteome</keyword>
<sequence>MSVALFDLDNTLIAGDSDSLWGEYLVACGAVDSEAFAETHRRFHQDYIEGRLDIDAFLAFALSPLAQHPEEQLHAWRADFTRDWIEPLVLPAAEALLEEHRRAGHHLAIVTATNRFVTAPIAERLDVGTLLATEPERRDGRYTGRHTGTPTFREGKIRVVEAWLREHGLEQAEKWFYSDSLNDLPLLRHVEHPVAVDPDDTLRAEARRNGWPVLTLRQAETPECCSA</sequence>
<dbReference type="OrthoDB" id="9784466at2"/>
<dbReference type="SUPFAM" id="SSF56784">
    <property type="entry name" value="HAD-like"/>
    <property type="match status" value="1"/>
</dbReference>
<dbReference type="NCBIfam" id="TIGR01490">
    <property type="entry name" value="HAD-SF-IB-hyp1"/>
    <property type="match status" value="1"/>
</dbReference>
<reference evidence="11 12" key="2">
    <citation type="journal article" date="2013" name="Stand. Genomic Sci.">
        <title>Complete genome sequence of Halorhodospira halophila SL1.</title>
        <authorList>
            <person name="Challacombe J.F."/>
            <person name="Majid S."/>
            <person name="Deole R."/>
            <person name="Brettin T.S."/>
            <person name="Bruce D."/>
            <person name="Delano S.F."/>
            <person name="Detter J.C."/>
            <person name="Gleasner C.D."/>
            <person name="Han C.S."/>
            <person name="Misra M."/>
            <person name="Reitenga K.G."/>
            <person name="Mikhailova N."/>
            <person name="Woyke T."/>
            <person name="Pitluck S."/>
            <person name="Nolan M."/>
            <person name="Land M.L."/>
            <person name="Saunders E."/>
            <person name="Tapia R."/>
            <person name="Lapidus A."/>
            <person name="Ivanova N."/>
            <person name="Hoff W.D."/>
        </authorList>
    </citation>
    <scope>NUCLEOTIDE SEQUENCE [LARGE SCALE GENOMIC DNA]</scope>
    <source>
        <strain evidence="12">DSM 244 / SL1</strain>
    </source>
</reference>
<evidence type="ECO:0000256" key="10">
    <source>
        <dbReference type="ARBA" id="ARBA00053547"/>
    </source>
</evidence>
<dbReference type="GO" id="GO:0004401">
    <property type="term" value="F:histidinol-phosphatase activity"/>
    <property type="evidence" value="ECO:0007669"/>
    <property type="project" value="UniProtKB-EC"/>
</dbReference>
<keyword evidence="5" id="KW-0479">Metal-binding</keyword>
<evidence type="ECO:0000256" key="4">
    <source>
        <dbReference type="ARBA" id="ARBA00021697"/>
    </source>
</evidence>
<dbReference type="InterPro" id="IPR023214">
    <property type="entry name" value="HAD_sf"/>
</dbReference>
<evidence type="ECO:0000313" key="11">
    <source>
        <dbReference type="EMBL" id="ABM61662.1"/>
    </source>
</evidence>
<proteinExistence type="inferred from homology"/>
<keyword evidence="7" id="KW-0460">Magnesium</keyword>
<dbReference type="NCBIfam" id="TIGR01488">
    <property type="entry name" value="HAD-SF-IB"/>
    <property type="match status" value="1"/>
</dbReference>
<dbReference type="Gene3D" id="3.40.50.1000">
    <property type="entry name" value="HAD superfamily/HAD-like"/>
    <property type="match status" value="1"/>
</dbReference>
<dbReference type="Gene3D" id="1.20.1440.100">
    <property type="entry name" value="SG protein - dephosphorylation function"/>
    <property type="match status" value="1"/>
</dbReference>
<accession>A1WVF0</accession>
<evidence type="ECO:0000256" key="5">
    <source>
        <dbReference type="ARBA" id="ARBA00022723"/>
    </source>
</evidence>
<comment type="function">
    <text evidence="10">Catalyzes the dephosphorylation of histidinol-phosphate to histidinol, the direct precursor of histidine.</text>
</comment>
<dbReference type="KEGG" id="hha:Hhal_0886"/>
<evidence type="ECO:0000256" key="8">
    <source>
        <dbReference type="ARBA" id="ARBA00033209"/>
    </source>
</evidence>
<dbReference type="CDD" id="cd02612">
    <property type="entry name" value="HAD_PGPPase"/>
    <property type="match status" value="1"/>
</dbReference>
<dbReference type="InterPro" id="IPR036412">
    <property type="entry name" value="HAD-like_sf"/>
</dbReference>
<evidence type="ECO:0000256" key="1">
    <source>
        <dbReference type="ARBA" id="ARBA00004970"/>
    </source>
</evidence>
<comment type="catalytic activity">
    <reaction evidence="9">
        <text>L-histidinol phosphate + H2O = L-histidinol + phosphate</text>
        <dbReference type="Rhea" id="RHEA:14465"/>
        <dbReference type="ChEBI" id="CHEBI:15377"/>
        <dbReference type="ChEBI" id="CHEBI:43474"/>
        <dbReference type="ChEBI" id="CHEBI:57699"/>
        <dbReference type="ChEBI" id="CHEBI:57980"/>
        <dbReference type="EC" id="3.1.3.15"/>
    </reaction>
    <physiologicalReaction direction="left-to-right" evidence="9">
        <dbReference type="Rhea" id="RHEA:14466"/>
    </physiologicalReaction>
</comment>
<evidence type="ECO:0000256" key="6">
    <source>
        <dbReference type="ARBA" id="ARBA00022801"/>
    </source>
</evidence>
<evidence type="ECO:0000256" key="2">
    <source>
        <dbReference type="ARBA" id="ARBA00009184"/>
    </source>
</evidence>
<evidence type="ECO:0000256" key="7">
    <source>
        <dbReference type="ARBA" id="ARBA00022842"/>
    </source>
</evidence>
<organism evidence="11 12">
    <name type="scientific">Halorhodospira halophila (strain DSM 244 / SL1)</name>
    <name type="common">Ectothiorhodospira halophila (strain DSM 244 / SL1)</name>
    <dbReference type="NCBI Taxonomy" id="349124"/>
    <lineage>
        <taxon>Bacteria</taxon>
        <taxon>Pseudomonadati</taxon>
        <taxon>Pseudomonadota</taxon>
        <taxon>Gammaproteobacteria</taxon>
        <taxon>Chromatiales</taxon>
        <taxon>Ectothiorhodospiraceae</taxon>
        <taxon>Halorhodospira</taxon>
    </lineage>
</organism>
<protein>
    <recommendedName>
        <fullName evidence="4">Histidinol-phosphatase</fullName>
        <ecNumber evidence="3">3.1.3.15</ecNumber>
    </recommendedName>
    <alternativeName>
        <fullName evidence="8">Histidinol-phosphate phosphatase</fullName>
    </alternativeName>
</protein>
<comment type="pathway">
    <text evidence="1">Amino-acid biosynthesis; L-histidine biosynthesis; L-histidine from 5-phospho-alpha-D-ribose 1-diphosphate: step 8/9.</text>
</comment>
<dbReference type="InterPro" id="IPR006385">
    <property type="entry name" value="HAD_hydro_SerB1"/>
</dbReference>
<dbReference type="GO" id="GO:0046872">
    <property type="term" value="F:metal ion binding"/>
    <property type="evidence" value="ECO:0007669"/>
    <property type="project" value="UniProtKB-KW"/>
</dbReference>
<dbReference type="RefSeq" id="WP_011813685.1">
    <property type="nucleotide sequence ID" value="NC_008789.1"/>
</dbReference>
<dbReference type="EC" id="3.1.3.15" evidence="3"/>
<gene>
    <name evidence="11" type="ordered locus">Hhal_0886</name>
</gene>
<comment type="similarity">
    <text evidence="2">Belongs to the HAD-like hydrolase superfamily. SerB family.</text>
</comment>
<evidence type="ECO:0000256" key="3">
    <source>
        <dbReference type="ARBA" id="ARBA00013085"/>
    </source>
</evidence>
<dbReference type="FunFam" id="3.40.50.1000:FF:000025">
    <property type="entry name" value="HAD hydrolase, family IB"/>
    <property type="match status" value="1"/>
</dbReference>
<dbReference type="InterPro" id="IPR050582">
    <property type="entry name" value="HAD-like_SerB"/>
</dbReference>
<dbReference type="eggNOG" id="COG0560">
    <property type="taxonomic scope" value="Bacteria"/>
</dbReference>
<dbReference type="Proteomes" id="UP000000647">
    <property type="component" value="Chromosome"/>
</dbReference>
<dbReference type="Pfam" id="PF12710">
    <property type="entry name" value="HAD"/>
    <property type="match status" value="1"/>
</dbReference>
<evidence type="ECO:0000256" key="9">
    <source>
        <dbReference type="ARBA" id="ARBA00052092"/>
    </source>
</evidence>
<dbReference type="AlphaFoldDB" id="A1WVF0"/>
<dbReference type="HOGENOM" id="CLU_052657_1_1_6"/>
<reference evidence="12" key="1">
    <citation type="submission" date="2006-12" db="EMBL/GenBank/DDBJ databases">
        <title>Complete sequence of Halorhodospira halophila SL1.</title>
        <authorList>
            <consortium name="US DOE Joint Genome Institute"/>
            <person name="Copeland A."/>
            <person name="Lucas S."/>
            <person name="Lapidus A."/>
            <person name="Barry K."/>
            <person name="Detter J.C."/>
            <person name="Glavina del Rio T."/>
            <person name="Hammon N."/>
            <person name="Israni S."/>
            <person name="Dalin E."/>
            <person name="Tice H."/>
            <person name="Pitluck S."/>
            <person name="Saunders E."/>
            <person name="Brettin T."/>
            <person name="Bruce D."/>
            <person name="Han C."/>
            <person name="Tapia R."/>
            <person name="Schmutz J."/>
            <person name="Larimer F."/>
            <person name="Land M."/>
            <person name="Hauser L."/>
            <person name="Kyrpides N."/>
            <person name="Mikhailova N."/>
            <person name="Hoff W."/>
            <person name="Richardson P."/>
        </authorList>
    </citation>
    <scope>NUCLEOTIDE SEQUENCE [LARGE SCALE GENOMIC DNA]</scope>
    <source>
        <strain evidence="12">DSM 244 / SL1</strain>
    </source>
</reference>
<name>A1WVF0_HALHL</name>
<dbReference type="STRING" id="349124.Hhal_0886"/>
<keyword evidence="6 11" id="KW-0378">Hydrolase</keyword>
<dbReference type="PANTHER" id="PTHR43344:SF13">
    <property type="entry name" value="PHOSPHATASE RV3661-RELATED"/>
    <property type="match status" value="1"/>
</dbReference>